<evidence type="ECO:0000313" key="3">
    <source>
        <dbReference type="Proteomes" id="UP001295444"/>
    </source>
</evidence>
<protein>
    <submittedName>
        <fullName evidence="2">Uncharacterized protein</fullName>
    </submittedName>
</protein>
<evidence type="ECO:0000256" key="1">
    <source>
        <dbReference type="SAM" id="MobiDB-lite"/>
    </source>
</evidence>
<dbReference type="Proteomes" id="UP001295444">
    <property type="component" value="Chromosome 06"/>
</dbReference>
<sequence length="321" mass="33510">SSHRRSLSADSMSNGTKESRSTYSPLSIFSLTCKDTCNPRGAMSQTGPPKVLTSPVPEGGAPERSAEPCASPAAPTSPQVLIGQSLNAAIAPILLDPPPLALNPPLTPVKLKCTATHGSGEGVSLSQAPIPVLLVVKVLQSACLLFRQGSGGSHSREFWSIQYVERNPASLPGALWPPPARYHPLASPTCRGPVVLLLGFPSQGDPGLPGLSGACDVCVLGRAEVMYAPPEFQRAAPHLFLRAPPEHKGGDCRTSPHLTSGAILGNAILLPRLIPATSTSAAPVAIPPPCDACNLPPGASQTWPRTFWRYSDPGPPHRTRG</sequence>
<feature type="region of interest" description="Disordered" evidence="1">
    <location>
        <begin position="38"/>
        <end position="76"/>
    </location>
</feature>
<feature type="compositionally biased region" description="Polar residues" evidence="1">
    <location>
        <begin position="8"/>
        <end position="23"/>
    </location>
</feature>
<dbReference type="EMBL" id="OW240917">
    <property type="protein sequence ID" value="CAH2299178.1"/>
    <property type="molecule type" value="Genomic_DNA"/>
</dbReference>
<feature type="region of interest" description="Disordered" evidence="1">
    <location>
        <begin position="1"/>
        <end position="23"/>
    </location>
</feature>
<feature type="non-terminal residue" evidence="2">
    <location>
        <position position="1"/>
    </location>
</feature>
<proteinExistence type="predicted"/>
<name>A0AAD1WC52_PELCU</name>
<evidence type="ECO:0000313" key="2">
    <source>
        <dbReference type="EMBL" id="CAH2299178.1"/>
    </source>
</evidence>
<dbReference type="AlphaFoldDB" id="A0AAD1WC52"/>
<gene>
    <name evidence="2" type="ORF">PECUL_23A045166</name>
</gene>
<organism evidence="2 3">
    <name type="scientific">Pelobates cultripes</name>
    <name type="common">Western spadefoot toad</name>
    <dbReference type="NCBI Taxonomy" id="61616"/>
    <lineage>
        <taxon>Eukaryota</taxon>
        <taxon>Metazoa</taxon>
        <taxon>Chordata</taxon>
        <taxon>Craniata</taxon>
        <taxon>Vertebrata</taxon>
        <taxon>Euteleostomi</taxon>
        <taxon>Amphibia</taxon>
        <taxon>Batrachia</taxon>
        <taxon>Anura</taxon>
        <taxon>Pelobatoidea</taxon>
        <taxon>Pelobatidae</taxon>
        <taxon>Pelobates</taxon>
    </lineage>
</organism>
<keyword evidence="3" id="KW-1185">Reference proteome</keyword>
<reference evidence="2" key="1">
    <citation type="submission" date="2022-03" db="EMBL/GenBank/DDBJ databases">
        <authorList>
            <person name="Alioto T."/>
            <person name="Alioto T."/>
            <person name="Gomez Garrido J."/>
        </authorList>
    </citation>
    <scope>NUCLEOTIDE SEQUENCE</scope>
</reference>
<accession>A0AAD1WC52</accession>